<feature type="compositionally biased region" description="Basic and acidic residues" evidence="8">
    <location>
        <begin position="694"/>
        <end position="723"/>
    </location>
</feature>
<dbReference type="Gene3D" id="2.40.50.140">
    <property type="entry name" value="Nucleic acid-binding proteins"/>
    <property type="match status" value="1"/>
</dbReference>
<evidence type="ECO:0000256" key="3">
    <source>
        <dbReference type="ARBA" id="ARBA00022679"/>
    </source>
</evidence>
<evidence type="ECO:0000256" key="5">
    <source>
        <dbReference type="ARBA" id="ARBA00022842"/>
    </source>
</evidence>
<dbReference type="InterPro" id="IPR036456">
    <property type="entry name" value="PNPase_PH_RNA-bd_sf"/>
</dbReference>
<comment type="function">
    <text evidence="7">Involved in mRNA degradation. Catalyzes the phosphorolysis of single-stranded polyribonucleotides processively in the 3'- to 5'-direction.</text>
</comment>
<dbReference type="CDD" id="cd02393">
    <property type="entry name" value="KH-I_PNPase"/>
    <property type="match status" value="1"/>
</dbReference>
<keyword evidence="3 7" id="KW-0808">Transferase</keyword>
<accession>A0ABU5NB70</accession>
<evidence type="ECO:0000256" key="2">
    <source>
        <dbReference type="ARBA" id="ARBA00022490"/>
    </source>
</evidence>
<dbReference type="EC" id="2.7.7.8" evidence="7"/>
<keyword evidence="7" id="KW-0479">Metal-binding</keyword>
<evidence type="ECO:0000313" key="10">
    <source>
        <dbReference type="EMBL" id="MEA0970409.1"/>
    </source>
</evidence>
<dbReference type="PROSITE" id="PS50126">
    <property type="entry name" value="S1"/>
    <property type="match status" value="1"/>
</dbReference>
<dbReference type="SUPFAM" id="SSF54791">
    <property type="entry name" value="Eukaryotic type KH-domain (KH-domain type I)"/>
    <property type="match status" value="1"/>
</dbReference>
<evidence type="ECO:0000256" key="1">
    <source>
        <dbReference type="ARBA" id="ARBA00007404"/>
    </source>
</evidence>
<evidence type="ECO:0000256" key="8">
    <source>
        <dbReference type="SAM" id="MobiDB-lite"/>
    </source>
</evidence>
<dbReference type="SUPFAM" id="SSF50249">
    <property type="entry name" value="Nucleic acid-binding proteins"/>
    <property type="match status" value="1"/>
</dbReference>
<comment type="cofactor">
    <cofactor evidence="7">
        <name>Mg(2+)</name>
        <dbReference type="ChEBI" id="CHEBI:18420"/>
    </cofactor>
</comment>
<proteinExistence type="inferred from homology"/>
<dbReference type="InterPro" id="IPR004088">
    <property type="entry name" value="KH_dom_type_1"/>
</dbReference>
<comment type="caution">
    <text evidence="10">The sequence shown here is derived from an EMBL/GenBank/DDBJ whole genome shotgun (WGS) entry which is preliminary data.</text>
</comment>
<dbReference type="Gene3D" id="3.30.1370.10">
    <property type="entry name" value="K Homology domain, type 1"/>
    <property type="match status" value="1"/>
</dbReference>
<dbReference type="Proteomes" id="UP001291687">
    <property type="component" value="Unassembled WGS sequence"/>
</dbReference>
<dbReference type="InterPro" id="IPR015848">
    <property type="entry name" value="PNPase_PH_RNA-bd_bac/org-type"/>
</dbReference>
<feature type="domain" description="S1 motif" evidence="9">
    <location>
        <begin position="619"/>
        <end position="686"/>
    </location>
</feature>
<dbReference type="Pfam" id="PF03725">
    <property type="entry name" value="RNase_PH_C"/>
    <property type="match status" value="2"/>
</dbReference>
<name>A0ABU5NB70_9RICK</name>
<evidence type="ECO:0000259" key="9">
    <source>
        <dbReference type="PROSITE" id="PS50126"/>
    </source>
</evidence>
<dbReference type="InterPro" id="IPR012162">
    <property type="entry name" value="PNPase"/>
</dbReference>
<dbReference type="SMART" id="SM00316">
    <property type="entry name" value="S1"/>
    <property type="match status" value="1"/>
</dbReference>
<evidence type="ECO:0000256" key="6">
    <source>
        <dbReference type="ARBA" id="ARBA00022884"/>
    </source>
</evidence>
<feature type="compositionally biased region" description="Basic and acidic residues" evidence="8">
    <location>
        <begin position="736"/>
        <end position="745"/>
    </location>
</feature>
<reference evidence="10 11" key="1">
    <citation type="submission" date="2023-03" db="EMBL/GenBank/DDBJ databases">
        <title>Host association and intracellularity evolved multiple times independently in the Rickettsiales.</title>
        <authorList>
            <person name="Castelli M."/>
            <person name="Nardi T."/>
            <person name="Gammuto L."/>
            <person name="Bellinzona G."/>
            <person name="Sabaneyeva E."/>
            <person name="Potekhin A."/>
            <person name="Serra V."/>
            <person name="Petroni G."/>
            <person name="Sassera D."/>
        </authorList>
    </citation>
    <scope>NUCLEOTIDE SEQUENCE [LARGE SCALE GENOMIC DNA]</scope>
    <source>
        <strain evidence="10 11">Sr 2-6</strain>
    </source>
</reference>
<dbReference type="Pfam" id="PF01138">
    <property type="entry name" value="RNase_PH"/>
    <property type="match status" value="2"/>
</dbReference>
<dbReference type="InterPro" id="IPR001247">
    <property type="entry name" value="ExoRNase_PH_dom1"/>
</dbReference>
<organism evidence="10 11">
    <name type="scientific">Candidatus Megaera venefica</name>
    <dbReference type="NCBI Taxonomy" id="2055910"/>
    <lineage>
        <taxon>Bacteria</taxon>
        <taxon>Pseudomonadati</taxon>
        <taxon>Pseudomonadota</taxon>
        <taxon>Alphaproteobacteria</taxon>
        <taxon>Rickettsiales</taxon>
        <taxon>Rickettsiaceae</taxon>
        <taxon>Candidatus Megaera</taxon>
    </lineage>
</organism>
<dbReference type="PANTHER" id="PTHR11252:SF0">
    <property type="entry name" value="POLYRIBONUCLEOTIDE NUCLEOTIDYLTRANSFERASE 1, MITOCHONDRIAL"/>
    <property type="match status" value="1"/>
</dbReference>
<dbReference type="RefSeq" id="WP_322776312.1">
    <property type="nucleotide sequence ID" value="NZ_JARJFB010000015.1"/>
</dbReference>
<keyword evidence="6 7" id="KW-0694">RNA-binding</keyword>
<dbReference type="Gene3D" id="3.30.230.70">
    <property type="entry name" value="GHMP Kinase, N-terminal domain"/>
    <property type="match status" value="2"/>
</dbReference>
<evidence type="ECO:0000256" key="7">
    <source>
        <dbReference type="HAMAP-Rule" id="MF_01595"/>
    </source>
</evidence>
<sequence>MFNEIKKHTIWNGVTLELSTGKIARQADGAVMVKMGNTVIQCTAVSAKTANPGMNFFPLTVNYQEKSHAAGKIPGGFFKREGRGSEKEVLVSRLIDRPIRPLFHAGFFNETQILCTVHSFDPSHNPDILALIGASAALAISGVPYLDIVAASRVGMIDGKFVLNPTFEEIKDSKLDLIVAGTKDSVMMVESEADFLTEQQMLDAVKFGHDAFQPVIKLIEELKAAAGKPAWKTTELFPIVLKDELRKLTKDDITKAFAIKTKQERYAAIEEISSNMIERFTADQQYTEMQVDFALSEVKAEVLRANTLEKKVRIDGRLADEIRQIECEISLFPGTHGSALFTRGETQAIVTTTLGTGQDEQIIDCIEGEYKEGFLLNYLFPPYSVGEASPLRGPSRREIGHGKLAWRALKRALPTKADFPYTVRVVSEISESNGSSSMATVCGGSMAMMDAGVPMKAPISGIAMGLIKEGDQFIVLSDIIADEDHLGDMDFKVAGSSDGVTALQMDIKVAGITFEIMEKALDQAKHGRVHILNKMANAITSNSSISSNAPVIESFMVPKDKIREIIGQGGKVIREICDTTGAKIDITDDGLVSVSAVGREKLEAAVHRVKEIAIDPEIGDIFEGTVVKILEAGAFVNYLGSRDGFVHISEIAQERIESVAGALTEGQKVRVKLIGFDRGKAKLTIKNVDSEVPAQKEPRSDKEVRAPRTESKDDKSEKRDGAKKWKSKNVESAPEADIKERKYFN</sequence>
<dbReference type="InterPro" id="IPR036612">
    <property type="entry name" value="KH_dom_type_1_sf"/>
</dbReference>
<keyword evidence="4 7" id="KW-0548">Nucleotidyltransferase</keyword>
<dbReference type="SUPFAM" id="SSF46915">
    <property type="entry name" value="Polynucleotide phosphorylase/guanosine pentaphosphate synthase (PNPase/GPSI), domain 3"/>
    <property type="match status" value="1"/>
</dbReference>
<keyword evidence="11" id="KW-1185">Reference proteome</keyword>
<dbReference type="InterPro" id="IPR003029">
    <property type="entry name" value="S1_domain"/>
</dbReference>
<dbReference type="PROSITE" id="PS50084">
    <property type="entry name" value="KH_TYPE_1"/>
    <property type="match status" value="1"/>
</dbReference>
<dbReference type="EMBL" id="JARJFB010000015">
    <property type="protein sequence ID" value="MEA0970409.1"/>
    <property type="molecule type" value="Genomic_DNA"/>
</dbReference>
<comment type="subcellular location">
    <subcellularLocation>
        <location evidence="7">Cytoplasm</location>
    </subcellularLocation>
</comment>
<dbReference type="SUPFAM" id="SSF55666">
    <property type="entry name" value="Ribonuclease PH domain 2-like"/>
    <property type="match status" value="2"/>
</dbReference>
<dbReference type="Pfam" id="PF00575">
    <property type="entry name" value="S1"/>
    <property type="match status" value="1"/>
</dbReference>
<feature type="binding site" evidence="7">
    <location>
        <position position="484"/>
    </location>
    <ligand>
        <name>Mg(2+)</name>
        <dbReference type="ChEBI" id="CHEBI:18420"/>
    </ligand>
</feature>
<dbReference type="Pfam" id="PF00013">
    <property type="entry name" value="KH_1"/>
    <property type="match status" value="1"/>
</dbReference>
<feature type="binding site" evidence="7">
    <location>
        <position position="490"/>
    </location>
    <ligand>
        <name>Mg(2+)</name>
        <dbReference type="ChEBI" id="CHEBI:18420"/>
    </ligand>
</feature>
<dbReference type="InterPro" id="IPR020568">
    <property type="entry name" value="Ribosomal_Su5_D2-typ_SF"/>
</dbReference>
<evidence type="ECO:0000313" key="11">
    <source>
        <dbReference type="Proteomes" id="UP001291687"/>
    </source>
</evidence>
<evidence type="ECO:0000256" key="4">
    <source>
        <dbReference type="ARBA" id="ARBA00022695"/>
    </source>
</evidence>
<dbReference type="InterPro" id="IPR027408">
    <property type="entry name" value="PNPase/RNase_PH_dom_sf"/>
</dbReference>
<dbReference type="CDD" id="cd11363">
    <property type="entry name" value="RNase_PH_PNPase_1"/>
    <property type="match status" value="1"/>
</dbReference>
<feature type="region of interest" description="Disordered" evidence="8">
    <location>
        <begin position="689"/>
        <end position="745"/>
    </location>
</feature>
<dbReference type="InterPro" id="IPR015847">
    <property type="entry name" value="ExoRNase_PH_dom2"/>
</dbReference>
<keyword evidence="2 7" id="KW-0963">Cytoplasm</keyword>
<dbReference type="SUPFAM" id="SSF54211">
    <property type="entry name" value="Ribosomal protein S5 domain 2-like"/>
    <property type="match status" value="2"/>
</dbReference>
<dbReference type="CDD" id="cd11364">
    <property type="entry name" value="RNase_PH_PNPase_2"/>
    <property type="match status" value="1"/>
</dbReference>
<keyword evidence="5 7" id="KW-0460">Magnesium</keyword>
<comment type="catalytic activity">
    <reaction evidence="7">
        <text>RNA(n+1) + phosphate = RNA(n) + a ribonucleoside 5'-diphosphate</text>
        <dbReference type="Rhea" id="RHEA:22096"/>
        <dbReference type="Rhea" id="RHEA-COMP:14527"/>
        <dbReference type="Rhea" id="RHEA-COMP:17342"/>
        <dbReference type="ChEBI" id="CHEBI:43474"/>
        <dbReference type="ChEBI" id="CHEBI:57930"/>
        <dbReference type="ChEBI" id="CHEBI:140395"/>
        <dbReference type="EC" id="2.7.7.8"/>
    </reaction>
</comment>
<gene>
    <name evidence="7" type="primary">pnp</name>
    <name evidence="10" type="ORF">Megvenef_00371</name>
</gene>
<dbReference type="InterPro" id="IPR036345">
    <property type="entry name" value="ExoRNase_PH_dom2_sf"/>
</dbReference>
<dbReference type="InterPro" id="IPR012340">
    <property type="entry name" value="NA-bd_OB-fold"/>
</dbReference>
<protein>
    <recommendedName>
        <fullName evidence="7">Polyribonucleotide nucleotidyltransferase</fullName>
        <ecNumber evidence="7">2.7.7.8</ecNumber>
    </recommendedName>
    <alternativeName>
        <fullName evidence="7">Polynucleotide phosphorylase</fullName>
        <shortName evidence="7">PNPase</shortName>
    </alternativeName>
</protein>
<comment type="similarity">
    <text evidence="1 7">Belongs to the polyribonucleotide nucleotidyltransferase family.</text>
</comment>
<dbReference type="SMART" id="SM00322">
    <property type="entry name" value="KH"/>
    <property type="match status" value="1"/>
</dbReference>
<dbReference type="Pfam" id="PF03726">
    <property type="entry name" value="PNPase"/>
    <property type="match status" value="1"/>
</dbReference>
<dbReference type="NCBIfam" id="TIGR03591">
    <property type="entry name" value="polynuc_phos"/>
    <property type="match status" value="1"/>
</dbReference>
<dbReference type="HAMAP" id="MF_01595">
    <property type="entry name" value="PNPase"/>
    <property type="match status" value="1"/>
</dbReference>
<dbReference type="PIRSF" id="PIRSF005499">
    <property type="entry name" value="PNPase"/>
    <property type="match status" value="1"/>
</dbReference>
<dbReference type="PANTHER" id="PTHR11252">
    <property type="entry name" value="POLYRIBONUCLEOTIDE NUCLEOTIDYLTRANSFERASE"/>
    <property type="match status" value="1"/>
</dbReference>
<dbReference type="InterPro" id="IPR004087">
    <property type="entry name" value="KH_dom"/>
</dbReference>
<dbReference type="NCBIfam" id="NF008805">
    <property type="entry name" value="PRK11824.1"/>
    <property type="match status" value="1"/>
</dbReference>